<proteinExistence type="predicted"/>
<evidence type="ECO:0000313" key="5">
    <source>
        <dbReference type="Proteomes" id="UP000305517"/>
    </source>
</evidence>
<evidence type="ECO:0000256" key="2">
    <source>
        <dbReference type="SAM" id="Phobius"/>
    </source>
</evidence>
<keyword evidence="2" id="KW-0472">Membrane</keyword>
<dbReference type="InterPro" id="IPR058207">
    <property type="entry name" value="PID_CTERM"/>
</dbReference>
<organism evidence="4 5">
    <name type="scientific">Hymenobacter jeollabukensis</name>
    <dbReference type="NCBI Taxonomy" id="2025313"/>
    <lineage>
        <taxon>Bacteria</taxon>
        <taxon>Pseudomonadati</taxon>
        <taxon>Bacteroidota</taxon>
        <taxon>Cytophagia</taxon>
        <taxon>Cytophagales</taxon>
        <taxon>Hymenobacteraceae</taxon>
        <taxon>Hymenobacter</taxon>
    </lineage>
</organism>
<evidence type="ECO:0000256" key="3">
    <source>
        <dbReference type="SAM" id="SignalP"/>
    </source>
</evidence>
<name>A0A5R8WJG9_9BACT</name>
<evidence type="ECO:0000313" key="4">
    <source>
        <dbReference type="EMBL" id="TLM88919.1"/>
    </source>
</evidence>
<evidence type="ECO:0000256" key="1">
    <source>
        <dbReference type="SAM" id="MobiDB-lite"/>
    </source>
</evidence>
<comment type="caution">
    <text evidence="4">The sequence shown here is derived from an EMBL/GenBank/DDBJ whole genome shotgun (WGS) entry which is preliminary data.</text>
</comment>
<evidence type="ECO:0008006" key="6">
    <source>
        <dbReference type="Google" id="ProtNLM"/>
    </source>
</evidence>
<feature type="signal peptide" evidence="3">
    <location>
        <begin position="1"/>
        <end position="28"/>
    </location>
</feature>
<accession>A0A5R8WJG9</accession>
<dbReference type="Proteomes" id="UP000305517">
    <property type="component" value="Unassembled WGS sequence"/>
</dbReference>
<dbReference type="RefSeq" id="WP_138081192.1">
    <property type="nucleotide sequence ID" value="NZ_VAJM01000015.1"/>
</dbReference>
<gene>
    <name evidence="4" type="ORF">FDY95_22310</name>
</gene>
<feature type="transmembrane region" description="Helical" evidence="2">
    <location>
        <begin position="44"/>
        <end position="64"/>
    </location>
</feature>
<dbReference type="EMBL" id="VAJM01000015">
    <property type="protein sequence ID" value="TLM88919.1"/>
    <property type="molecule type" value="Genomic_DNA"/>
</dbReference>
<protein>
    <recommendedName>
        <fullName evidence="6">VPDSG-CTERM sorting domain-containing protein</fullName>
    </recommendedName>
</protein>
<feature type="region of interest" description="Disordered" evidence="1">
    <location>
        <begin position="26"/>
        <end position="45"/>
    </location>
</feature>
<keyword evidence="5" id="KW-1185">Reference proteome</keyword>
<sequence>MLRSVFRLFVAPGFAGALLLLSTAPLQAQDPGSGGPTPGTQEPTAVPIDAGASLLLASGAAYALRTLRRRTTQQAAHGRRP</sequence>
<keyword evidence="2" id="KW-1133">Transmembrane helix</keyword>
<keyword evidence="2" id="KW-0812">Transmembrane</keyword>
<reference evidence="4 5" key="1">
    <citation type="submission" date="2019-05" db="EMBL/GenBank/DDBJ databases">
        <title>Hymenobacter edaphi sp. nov., isolated from abandoned arsenic-contaminated farmland soil.</title>
        <authorList>
            <person name="Nie L."/>
        </authorList>
    </citation>
    <scope>NUCLEOTIDE SEQUENCE [LARGE SCALE GENOMIC DNA]</scope>
    <source>
        <strain evidence="4 5">1-3-3-8</strain>
    </source>
</reference>
<keyword evidence="3" id="KW-0732">Signal</keyword>
<dbReference type="NCBIfam" id="NF046080">
    <property type="entry name" value="PID_CTERM"/>
    <property type="match status" value="1"/>
</dbReference>
<feature type="chain" id="PRO_5024280903" description="VPDSG-CTERM sorting domain-containing protein" evidence="3">
    <location>
        <begin position="29"/>
        <end position="81"/>
    </location>
</feature>
<dbReference type="AlphaFoldDB" id="A0A5R8WJG9"/>